<organism evidence="2 3">
    <name type="scientific">Helicobacter bilis ATCC 43879</name>
    <dbReference type="NCBI Taxonomy" id="613026"/>
    <lineage>
        <taxon>Bacteria</taxon>
        <taxon>Pseudomonadati</taxon>
        <taxon>Campylobacterota</taxon>
        <taxon>Epsilonproteobacteria</taxon>
        <taxon>Campylobacterales</taxon>
        <taxon>Helicobacteraceae</taxon>
        <taxon>Helicobacter</taxon>
    </lineage>
</organism>
<sequence length="186" mass="21870">MDSSMNRQTQIQIACILSDIFLESALIYKDDGTINEDLTKAYYTRIANEILQIYPHFSKKNLDSIFPTIAYYCMHTMSRWIFYDDWSSFDKEAMKKDLESQWKVNYIFGLFYKHKVKYKYEMLCNVFGFSKDEITWSKDKTIPTMLHIPLILVIIGVVGASSLIHLQFGFIVFLCVAVAFMLTYMF</sequence>
<reference evidence="2 3" key="1">
    <citation type="journal article" date="2014" name="Genome Announc.">
        <title>Draft genome sequences of six enterohepatic helicobacter species isolated from humans and one from rhesus macaques.</title>
        <authorList>
            <person name="Shen Z."/>
            <person name="Sheh A."/>
            <person name="Young S.K."/>
            <person name="Abouelliel A."/>
            <person name="Ward D.V."/>
            <person name="Earl A.M."/>
            <person name="Fox J.G."/>
        </authorList>
    </citation>
    <scope>NUCLEOTIDE SEQUENCE [LARGE SCALE GENOMIC DNA]</scope>
    <source>
        <strain evidence="2 3">ATCC 43879</strain>
    </source>
</reference>
<dbReference type="HOGENOM" id="CLU_1452571_0_0_7"/>
<keyword evidence="1" id="KW-0812">Transmembrane</keyword>
<evidence type="ECO:0000313" key="2">
    <source>
        <dbReference type="EMBL" id="EEO24640.1"/>
    </source>
</evidence>
<keyword evidence="3" id="KW-1185">Reference proteome</keyword>
<evidence type="ECO:0000256" key="1">
    <source>
        <dbReference type="SAM" id="Phobius"/>
    </source>
</evidence>
<evidence type="ECO:0000313" key="3">
    <source>
        <dbReference type="Proteomes" id="UP000005085"/>
    </source>
</evidence>
<feature type="transmembrane region" description="Helical" evidence="1">
    <location>
        <begin position="141"/>
        <end position="160"/>
    </location>
</feature>
<protein>
    <submittedName>
        <fullName evidence="2">Uncharacterized protein</fullName>
    </submittedName>
</protein>
<dbReference type="OrthoDB" id="9886130at2"/>
<accession>C3XI01</accession>
<dbReference type="RefSeq" id="WP_005219543.1">
    <property type="nucleotide sequence ID" value="NZ_KI392040.1"/>
</dbReference>
<comment type="caution">
    <text evidence="2">The sequence shown here is derived from an EMBL/GenBank/DDBJ whole genome shotgun (WGS) entry which is preliminary data.</text>
</comment>
<name>C3XI01_9HELI</name>
<dbReference type="EMBL" id="ACDN02000073">
    <property type="protein sequence ID" value="EEO24640.1"/>
    <property type="molecule type" value="Genomic_DNA"/>
</dbReference>
<proteinExistence type="predicted"/>
<dbReference type="Proteomes" id="UP000005085">
    <property type="component" value="Unassembled WGS sequence"/>
</dbReference>
<keyword evidence="1" id="KW-1133">Transmembrane helix</keyword>
<dbReference type="AlphaFoldDB" id="C3XI01"/>
<keyword evidence="1" id="KW-0472">Membrane</keyword>
<feature type="transmembrane region" description="Helical" evidence="1">
    <location>
        <begin position="166"/>
        <end position="185"/>
    </location>
</feature>
<gene>
    <name evidence="2" type="ORF">HRAG_01697</name>
</gene>